<dbReference type="Pfam" id="PF12833">
    <property type="entry name" value="HTH_18"/>
    <property type="match status" value="1"/>
</dbReference>
<dbReference type="InterPro" id="IPR011110">
    <property type="entry name" value="Reg_prop"/>
</dbReference>
<keyword evidence="19" id="KW-1185">Reference proteome</keyword>
<keyword evidence="14" id="KW-0472">Membrane</keyword>
<gene>
    <name evidence="18" type="ORF">HMPREF0645_1601</name>
</gene>
<evidence type="ECO:0000259" key="15">
    <source>
        <dbReference type="PROSITE" id="PS01124"/>
    </source>
</evidence>
<dbReference type="SUPFAM" id="SSF63829">
    <property type="entry name" value="Calcium-dependent phosphotriesterase"/>
    <property type="match status" value="2"/>
</dbReference>
<dbReference type="SMART" id="SM00342">
    <property type="entry name" value="HTH_ARAC"/>
    <property type="match status" value="1"/>
</dbReference>
<dbReference type="InterPro" id="IPR005467">
    <property type="entry name" value="His_kinase_dom"/>
</dbReference>
<dbReference type="CDD" id="cd17574">
    <property type="entry name" value="REC_OmpR"/>
    <property type="match status" value="1"/>
</dbReference>
<dbReference type="InterPro" id="IPR011006">
    <property type="entry name" value="CheY-like_superfamily"/>
</dbReference>
<dbReference type="InterPro" id="IPR004358">
    <property type="entry name" value="Sig_transdc_His_kin-like_C"/>
</dbReference>
<dbReference type="Pfam" id="PF02518">
    <property type="entry name" value="HATPase_c"/>
    <property type="match status" value="1"/>
</dbReference>
<keyword evidence="3 12" id="KW-0597">Phosphoprotein</keyword>
<dbReference type="Gene3D" id="1.10.10.60">
    <property type="entry name" value="Homeodomain-like"/>
    <property type="match status" value="1"/>
</dbReference>
<evidence type="ECO:0000256" key="11">
    <source>
        <dbReference type="ARBA" id="ARBA00023163"/>
    </source>
</evidence>
<dbReference type="InterPro" id="IPR001789">
    <property type="entry name" value="Sig_transdc_resp-reg_receiver"/>
</dbReference>
<dbReference type="InterPro" id="IPR018062">
    <property type="entry name" value="HTH_AraC-typ_CS"/>
</dbReference>
<keyword evidence="8" id="KW-0902">Two-component regulatory system</keyword>
<dbReference type="InterPro" id="IPR009057">
    <property type="entry name" value="Homeodomain-like_sf"/>
</dbReference>
<dbReference type="InterPro" id="IPR036097">
    <property type="entry name" value="HisK_dim/P_sf"/>
</dbReference>
<dbReference type="PROSITE" id="PS00041">
    <property type="entry name" value="HTH_ARAC_FAMILY_1"/>
    <property type="match status" value="1"/>
</dbReference>
<comment type="caution">
    <text evidence="18">The sequence shown here is derived from an EMBL/GenBank/DDBJ whole genome shotgun (WGS) entry which is preliminary data.</text>
</comment>
<dbReference type="CDD" id="cd00075">
    <property type="entry name" value="HATPase"/>
    <property type="match status" value="1"/>
</dbReference>
<keyword evidence="9" id="KW-0805">Transcription regulation</keyword>
<feature type="transmembrane region" description="Helical" evidence="14">
    <location>
        <begin position="680"/>
        <end position="698"/>
    </location>
</feature>
<evidence type="ECO:0000256" key="12">
    <source>
        <dbReference type="PROSITE-ProRule" id="PRU00169"/>
    </source>
</evidence>
<keyword evidence="4" id="KW-0808">Transferase</keyword>
<dbReference type="SUPFAM" id="SSF52172">
    <property type="entry name" value="CheY-like"/>
    <property type="match status" value="1"/>
</dbReference>
<dbReference type="eggNOG" id="COG2205">
    <property type="taxonomic scope" value="Bacteria"/>
</dbReference>
<evidence type="ECO:0000256" key="1">
    <source>
        <dbReference type="ARBA" id="ARBA00000085"/>
    </source>
</evidence>
<reference evidence="18 19" key="1">
    <citation type="submission" date="2009-10" db="EMBL/GenBank/DDBJ databases">
        <authorList>
            <person name="Qin X."/>
            <person name="Bachman B."/>
            <person name="Battles P."/>
            <person name="Bell A."/>
            <person name="Bess C."/>
            <person name="Bickham C."/>
            <person name="Chaboub L."/>
            <person name="Chen D."/>
            <person name="Coyle M."/>
            <person name="Deiros D.R."/>
            <person name="Dinh H."/>
            <person name="Forbes L."/>
            <person name="Fowler G."/>
            <person name="Francisco L."/>
            <person name="Fu Q."/>
            <person name="Gubbala S."/>
            <person name="Hale W."/>
            <person name="Han Y."/>
            <person name="Hemphill L."/>
            <person name="Highlander S.K."/>
            <person name="Hirani K."/>
            <person name="Hogues M."/>
            <person name="Jackson L."/>
            <person name="Jakkamsetti A."/>
            <person name="Javaid M."/>
            <person name="Jiang H."/>
            <person name="Korchina V."/>
            <person name="Kovar C."/>
            <person name="Lara F."/>
            <person name="Lee S."/>
            <person name="Mata R."/>
            <person name="Mathew T."/>
            <person name="Moen C."/>
            <person name="Morales K."/>
            <person name="Munidasa M."/>
            <person name="Nazareth L."/>
            <person name="Ngo R."/>
            <person name="Nguyen L."/>
            <person name="Okwuonu G."/>
            <person name="Ongeri F."/>
            <person name="Patil S."/>
            <person name="Petrosino J."/>
            <person name="Pham C."/>
            <person name="Pham P."/>
            <person name="Pu L.-L."/>
            <person name="Puazo M."/>
            <person name="Raj R."/>
            <person name="Reid J."/>
            <person name="Rouhana J."/>
            <person name="Saada N."/>
            <person name="Shang Y."/>
            <person name="Simmons D."/>
            <person name="Thornton R."/>
            <person name="Warren J."/>
            <person name="Weissenberger G."/>
            <person name="Zhang J."/>
            <person name="Zhang L."/>
            <person name="Zhou C."/>
            <person name="Zhu D."/>
            <person name="Muzny D."/>
            <person name="Worley K."/>
            <person name="Gibbs R."/>
        </authorList>
    </citation>
    <scope>NUCLEOTIDE SEQUENCE [LARGE SCALE GENOMIC DNA]</scope>
    <source>
        <strain evidence="18 19">DSM 17361</strain>
    </source>
</reference>
<evidence type="ECO:0000256" key="10">
    <source>
        <dbReference type="ARBA" id="ARBA00023125"/>
    </source>
</evidence>
<dbReference type="InterPro" id="IPR036890">
    <property type="entry name" value="HATPase_C_sf"/>
</dbReference>
<keyword evidence="10" id="KW-0238">DNA-binding</keyword>
<dbReference type="Pfam" id="PF07494">
    <property type="entry name" value="Reg_prop"/>
    <property type="match status" value="3"/>
</dbReference>
<dbReference type="InterPro" id="IPR011123">
    <property type="entry name" value="Y_Y_Y"/>
</dbReference>
<evidence type="ECO:0000256" key="3">
    <source>
        <dbReference type="ARBA" id="ARBA00022553"/>
    </source>
</evidence>
<dbReference type="SMART" id="SM00387">
    <property type="entry name" value="HATPase_c"/>
    <property type="match status" value="1"/>
</dbReference>
<dbReference type="SUPFAM" id="SSF46689">
    <property type="entry name" value="Homeodomain-like"/>
    <property type="match status" value="1"/>
</dbReference>
<keyword evidence="5" id="KW-0547">Nucleotide-binding</keyword>
<dbReference type="PANTHER" id="PTHR43547">
    <property type="entry name" value="TWO-COMPONENT HISTIDINE KINASE"/>
    <property type="match status" value="1"/>
</dbReference>
<dbReference type="SMART" id="SM00388">
    <property type="entry name" value="HisKA"/>
    <property type="match status" value="1"/>
</dbReference>
<dbReference type="InterPro" id="IPR018060">
    <property type="entry name" value="HTH_AraC"/>
</dbReference>
<dbReference type="Gene3D" id="2.130.10.10">
    <property type="entry name" value="YVTN repeat-like/Quinoprotein amine dehydrogenase"/>
    <property type="match status" value="2"/>
</dbReference>
<evidence type="ECO:0000256" key="7">
    <source>
        <dbReference type="ARBA" id="ARBA00022840"/>
    </source>
</evidence>
<dbReference type="InterPro" id="IPR003594">
    <property type="entry name" value="HATPase_dom"/>
</dbReference>
<dbReference type="Pfam" id="PF00512">
    <property type="entry name" value="HisKA"/>
    <property type="match status" value="1"/>
</dbReference>
<dbReference type="Gene3D" id="3.30.565.10">
    <property type="entry name" value="Histidine kinase-like ATPase, C-terminal domain"/>
    <property type="match status" value="1"/>
</dbReference>
<dbReference type="EMBL" id="ACKS01000069">
    <property type="protein sequence ID" value="EFA43968.1"/>
    <property type="molecule type" value="Genomic_DNA"/>
</dbReference>
<evidence type="ECO:0000256" key="4">
    <source>
        <dbReference type="ARBA" id="ARBA00022679"/>
    </source>
</evidence>
<keyword evidence="11" id="KW-0804">Transcription</keyword>
<dbReference type="Proteomes" id="UP000003160">
    <property type="component" value="Unassembled WGS sequence"/>
</dbReference>
<feature type="domain" description="Response regulatory" evidence="17">
    <location>
        <begin position="979"/>
        <end position="1094"/>
    </location>
</feature>
<dbReference type="PROSITE" id="PS01124">
    <property type="entry name" value="HTH_ARAC_FAMILY_2"/>
    <property type="match status" value="1"/>
</dbReference>
<dbReference type="InterPro" id="IPR013783">
    <property type="entry name" value="Ig-like_fold"/>
</dbReference>
<organism evidence="18 19">
    <name type="scientific">Hallella bergensis DSM 17361</name>
    <dbReference type="NCBI Taxonomy" id="585502"/>
    <lineage>
        <taxon>Bacteria</taxon>
        <taxon>Pseudomonadati</taxon>
        <taxon>Bacteroidota</taxon>
        <taxon>Bacteroidia</taxon>
        <taxon>Bacteroidales</taxon>
        <taxon>Prevotellaceae</taxon>
        <taxon>Hallella</taxon>
    </lineage>
</organism>
<feature type="modified residue" description="4-aspartylphosphate" evidence="12">
    <location>
        <position position="1027"/>
    </location>
</feature>
<dbReference type="SMART" id="SM00448">
    <property type="entry name" value="REC"/>
    <property type="match status" value="1"/>
</dbReference>
<sequence>MRASDASGRMFKLRKSGQKLFAFDNTGKIFAYNPLIDEYVVFLNLQSLFQDEIILNDISIDCSGRLWVAMSSGVYRIDADNKVVSVLSGIVANTIRDTGDTHYIGTNSGVIALSNSVRGIRSHHLLSGVSVQTLFFDTVTSLLWVGTFNHGVQLVDTQKGCSVSSLPSVVSHNPVRCITPLNANTILLGIDGAGVWVADRSGGAAQLLMSADDKTGNVLHGNGIYDICADRWGDIWIGSYTGGVDVAYPMGTMMSLLEHVYMNPQSPANNDISAVMQDSKGNIWLGSDMGMSILDPKGKWHHGLTGKVVLAFCERPDGSILAGTYGTGVYEVFPDGRSRPLYNTDNQQILTNYVYSLFSDKEGNLWIGCLDGPLMMFTASGKHQFDISLVQAITSTSDGHIAVSTANGFYLINPHTRQYTHHFPASKFPGQDINVSIQSLLFVSNNQIWLGSDGGGIYIYDIRQRHVQNISTLQGLPSNYVYALGTDGMGRVWAATDKGLVYIEPGQPTKVINVNFVTGLEREYRRQAMATLSSGSLIFGSSTGAVILNPTLIGELSYKAPLKFKRIHVVGSSDSDSTLRHNLYHMLAERNVRLIYSQNSIDIGFESINYPYQNDIVYKYCLEGGNGEWVSTGSDQTIHLTRLSSGHYRLLVRSISRNGGKVLDTQALDLHIAPPWWNSWWAWIAYIAVAGSLVYLLWRRYRSMLDRRYFNEKVSYFINTAHDIRTPLTLVLAPLDDMAADNTLSSTTRAYLDTARRNGEKLRRKISGLLDFQQADHLGTNLHVEKLNLRSLLQGQIEKFKFAAHQKGLSLALTECPTDTNVWLDPFMADSILENLISNAIKYTSSGGHVAIRATATPEDIHIEVSDTGIGIPPTARKMLFGYFYRADNARNTLQQGSGIGLMLVRRFVQLHQGTLSYTSKEGQGTTFVISFKQGNKHLNRWLGKEQDNAPSNQHPTMSMPDKDNKSPMPISSEKPEDTLLFVDDNQELCDYISTAFSPYYLVVTVRSAEDALQYLENGTCDIIVSDVMMPGMQGDELCRKLKTDPQTSWLPIILLTAKAGRNFMIEGLNTGADDYIEKPFDSGILHSKIATILTNRKRLQAYYMAQSRDMVNRQSYTFLEQKSEVESVDVAQQTASPDPSDNTAQPDDAGKIFIKQATQLVLDNLQNANFDINALCRDMAMSRTLFYGKLKAYTGIAPQEFIRTIRLENAAVMLRQGATVAEAATRAGFANVKYFSTIFRKQFGIAPSQYK</sequence>
<dbReference type="Gene3D" id="3.40.50.2300">
    <property type="match status" value="1"/>
</dbReference>
<feature type="domain" description="HTH araC/xylS-type" evidence="15">
    <location>
        <begin position="1156"/>
        <end position="1252"/>
    </location>
</feature>
<dbReference type="SUPFAM" id="SSF55874">
    <property type="entry name" value="ATPase domain of HSP90 chaperone/DNA topoisomerase II/histidine kinase"/>
    <property type="match status" value="1"/>
</dbReference>
<dbReference type="InterPro" id="IPR015943">
    <property type="entry name" value="WD40/YVTN_repeat-like_dom_sf"/>
</dbReference>
<keyword evidence="14" id="KW-0812">Transmembrane</keyword>
<dbReference type="eggNOG" id="COG3292">
    <property type="taxonomic scope" value="Bacteria"/>
</dbReference>
<dbReference type="PROSITE" id="PS50109">
    <property type="entry name" value="HIS_KIN"/>
    <property type="match status" value="1"/>
</dbReference>
<dbReference type="Pfam" id="PF00072">
    <property type="entry name" value="Response_reg"/>
    <property type="match status" value="1"/>
</dbReference>
<dbReference type="PRINTS" id="PR00344">
    <property type="entry name" value="BCTRLSENSOR"/>
</dbReference>
<evidence type="ECO:0000313" key="19">
    <source>
        <dbReference type="Proteomes" id="UP000003160"/>
    </source>
</evidence>
<dbReference type="GO" id="GO:0000155">
    <property type="term" value="F:phosphorelay sensor kinase activity"/>
    <property type="evidence" value="ECO:0007669"/>
    <property type="project" value="InterPro"/>
</dbReference>
<dbReference type="GO" id="GO:0043565">
    <property type="term" value="F:sequence-specific DNA binding"/>
    <property type="evidence" value="ECO:0007669"/>
    <property type="project" value="InterPro"/>
</dbReference>
<evidence type="ECO:0000256" key="6">
    <source>
        <dbReference type="ARBA" id="ARBA00022777"/>
    </source>
</evidence>
<dbReference type="Pfam" id="PF07495">
    <property type="entry name" value="Y_Y_Y"/>
    <property type="match status" value="1"/>
</dbReference>
<evidence type="ECO:0000256" key="8">
    <source>
        <dbReference type="ARBA" id="ARBA00023012"/>
    </source>
</evidence>
<evidence type="ECO:0000256" key="13">
    <source>
        <dbReference type="SAM" id="MobiDB-lite"/>
    </source>
</evidence>
<proteinExistence type="predicted"/>
<evidence type="ECO:0000256" key="14">
    <source>
        <dbReference type="SAM" id="Phobius"/>
    </source>
</evidence>
<dbReference type="Gene3D" id="2.60.40.10">
    <property type="entry name" value="Immunoglobulins"/>
    <property type="match status" value="1"/>
</dbReference>
<evidence type="ECO:0000256" key="2">
    <source>
        <dbReference type="ARBA" id="ARBA00012438"/>
    </source>
</evidence>
<feature type="region of interest" description="Disordered" evidence="13">
    <location>
        <begin position="946"/>
        <end position="971"/>
    </location>
</feature>
<evidence type="ECO:0000313" key="18">
    <source>
        <dbReference type="EMBL" id="EFA43968.1"/>
    </source>
</evidence>
<protein>
    <recommendedName>
        <fullName evidence="2">histidine kinase</fullName>
        <ecNumber evidence="2">2.7.13.3</ecNumber>
    </recommendedName>
</protein>
<dbReference type="EC" id="2.7.13.3" evidence="2"/>
<accession>D1PXB6</accession>
<evidence type="ECO:0000256" key="5">
    <source>
        <dbReference type="ARBA" id="ARBA00022741"/>
    </source>
</evidence>
<dbReference type="FunFam" id="3.30.565.10:FF:000037">
    <property type="entry name" value="Hybrid sensor histidine kinase/response regulator"/>
    <property type="match status" value="1"/>
</dbReference>
<keyword evidence="7" id="KW-0067">ATP-binding</keyword>
<evidence type="ECO:0000259" key="16">
    <source>
        <dbReference type="PROSITE" id="PS50109"/>
    </source>
</evidence>
<dbReference type="Gene3D" id="1.10.287.130">
    <property type="match status" value="1"/>
</dbReference>
<dbReference type="GO" id="GO:0005524">
    <property type="term" value="F:ATP binding"/>
    <property type="evidence" value="ECO:0007669"/>
    <property type="project" value="UniProtKB-KW"/>
</dbReference>
<dbReference type="GO" id="GO:0003700">
    <property type="term" value="F:DNA-binding transcription factor activity"/>
    <property type="evidence" value="ECO:0007669"/>
    <property type="project" value="InterPro"/>
</dbReference>
<keyword evidence="14" id="KW-1133">Transmembrane helix</keyword>
<name>D1PXB6_9BACT</name>
<dbReference type="HOGENOM" id="CLU_000445_28_1_10"/>
<dbReference type="PROSITE" id="PS50110">
    <property type="entry name" value="RESPONSE_REGULATORY"/>
    <property type="match status" value="1"/>
</dbReference>
<dbReference type="SUPFAM" id="SSF47384">
    <property type="entry name" value="Homodimeric domain of signal transducing histidine kinase"/>
    <property type="match status" value="1"/>
</dbReference>
<dbReference type="CDD" id="cd00082">
    <property type="entry name" value="HisKA"/>
    <property type="match status" value="1"/>
</dbReference>
<dbReference type="InterPro" id="IPR003661">
    <property type="entry name" value="HisK_dim/P_dom"/>
</dbReference>
<feature type="region of interest" description="Disordered" evidence="13">
    <location>
        <begin position="1129"/>
        <end position="1148"/>
    </location>
</feature>
<dbReference type="PANTHER" id="PTHR43547:SF2">
    <property type="entry name" value="HYBRID SIGNAL TRANSDUCTION HISTIDINE KINASE C"/>
    <property type="match status" value="1"/>
</dbReference>
<dbReference type="eggNOG" id="COG0745">
    <property type="taxonomic scope" value="Bacteria"/>
</dbReference>
<keyword evidence="6 18" id="KW-0418">Kinase</keyword>
<evidence type="ECO:0000256" key="9">
    <source>
        <dbReference type="ARBA" id="ARBA00023015"/>
    </source>
</evidence>
<feature type="domain" description="Histidine kinase" evidence="16">
    <location>
        <begin position="719"/>
        <end position="936"/>
    </location>
</feature>
<evidence type="ECO:0000259" key="17">
    <source>
        <dbReference type="PROSITE" id="PS50110"/>
    </source>
</evidence>
<dbReference type="AlphaFoldDB" id="D1PXB6"/>
<comment type="catalytic activity">
    <reaction evidence="1">
        <text>ATP + protein L-histidine = ADP + protein N-phospho-L-histidine.</text>
        <dbReference type="EC" id="2.7.13.3"/>
    </reaction>
</comment>
<feature type="compositionally biased region" description="Polar residues" evidence="13">
    <location>
        <begin position="1131"/>
        <end position="1146"/>
    </location>
</feature>